<dbReference type="EMBL" id="JBHTJH010000017">
    <property type="protein sequence ID" value="MFD0863718.1"/>
    <property type="molecule type" value="Genomic_DNA"/>
</dbReference>
<keyword evidence="4" id="KW-1185">Reference proteome</keyword>
<dbReference type="Pfam" id="PF18962">
    <property type="entry name" value="Por_Secre_tail"/>
    <property type="match status" value="1"/>
</dbReference>
<dbReference type="NCBIfam" id="TIGR04183">
    <property type="entry name" value="Por_Secre_tail"/>
    <property type="match status" value="1"/>
</dbReference>
<reference evidence="4" key="1">
    <citation type="journal article" date="2019" name="Int. J. Syst. Evol. Microbiol.">
        <title>The Global Catalogue of Microorganisms (GCM) 10K type strain sequencing project: providing services to taxonomists for standard genome sequencing and annotation.</title>
        <authorList>
            <consortium name="The Broad Institute Genomics Platform"/>
            <consortium name="The Broad Institute Genome Sequencing Center for Infectious Disease"/>
            <person name="Wu L."/>
            <person name="Ma J."/>
        </authorList>
    </citation>
    <scope>NUCLEOTIDE SEQUENCE [LARGE SCALE GENOMIC DNA]</scope>
    <source>
        <strain evidence="4">CCUG 62952</strain>
    </source>
</reference>
<name>A0ABW3D521_9FLAO</name>
<accession>A0ABW3D521</accession>
<dbReference type="InterPro" id="IPR026444">
    <property type="entry name" value="Secre_tail"/>
</dbReference>
<dbReference type="RefSeq" id="WP_386410007.1">
    <property type="nucleotide sequence ID" value="NZ_JBHTJH010000017.1"/>
</dbReference>
<organism evidence="3 4">
    <name type="scientific">Sungkyunkwania multivorans</name>
    <dbReference type="NCBI Taxonomy" id="1173618"/>
    <lineage>
        <taxon>Bacteria</taxon>
        <taxon>Pseudomonadati</taxon>
        <taxon>Bacteroidota</taxon>
        <taxon>Flavobacteriia</taxon>
        <taxon>Flavobacteriales</taxon>
        <taxon>Flavobacteriaceae</taxon>
        <taxon>Sungkyunkwania</taxon>
    </lineage>
</organism>
<proteinExistence type="predicted"/>
<dbReference type="Proteomes" id="UP001596978">
    <property type="component" value="Unassembled WGS sequence"/>
</dbReference>
<protein>
    <submittedName>
        <fullName evidence="3">T9SS type A sorting domain-containing protein</fullName>
    </submittedName>
</protein>
<keyword evidence="1" id="KW-0732">Signal</keyword>
<gene>
    <name evidence="3" type="ORF">ACFQ1M_16000</name>
</gene>
<evidence type="ECO:0000259" key="2">
    <source>
        <dbReference type="Pfam" id="PF18962"/>
    </source>
</evidence>
<sequence length="373" mass="41675">MKQRLFFSFLIGLTITTRGQNLLDASAWTLGNDLITGFARNGTASENSRELGKNHIGEEVIIWKASPDGEYNASGGWNTNYFNIDASKTYRLSVWLKKTNSHEGNSSLGFNSYANGAHQSLTLDETTANSPYFWVGDLPKLDRWYLIVGYVHHSSYNSNVNLGRIYDGVTGEAVVTITDFKFSSAATNIRHRSYLYYDTNTEDRQYFYAPRIDQINGNEPTINELLRINENSELVFNYDVAGNRTQRFYCAEEGLCSPSIPVVEDSTNLLEDVLETEISEVSTEIKGNSEEVLHKIYPNPTEGVLSLALSDENLTPTGSVNIYNINGTLVKKEHISKPSGRLALDLSDLPSGVYFIHAHLSNGQAITERIIKK</sequence>
<evidence type="ECO:0000313" key="3">
    <source>
        <dbReference type="EMBL" id="MFD0863718.1"/>
    </source>
</evidence>
<evidence type="ECO:0000313" key="4">
    <source>
        <dbReference type="Proteomes" id="UP001596978"/>
    </source>
</evidence>
<comment type="caution">
    <text evidence="3">The sequence shown here is derived from an EMBL/GenBank/DDBJ whole genome shotgun (WGS) entry which is preliminary data.</text>
</comment>
<feature type="domain" description="Secretion system C-terminal sorting" evidence="2">
    <location>
        <begin position="296"/>
        <end position="371"/>
    </location>
</feature>
<evidence type="ECO:0000256" key="1">
    <source>
        <dbReference type="ARBA" id="ARBA00022729"/>
    </source>
</evidence>